<proteinExistence type="predicted"/>
<dbReference type="EnsemblMetazoa" id="AMEC008858-RA">
    <property type="protein sequence ID" value="AMEC008858-PA"/>
    <property type="gene ID" value="AMEC008858"/>
</dbReference>
<protein>
    <submittedName>
        <fullName evidence="2">Uncharacterized protein</fullName>
    </submittedName>
</protein>
<feature type="signal peptide" evidence="1">
    <location>
        <begin position="1"/>
        <end position="27"/>
    </location>
</feature>
<accession>A0A182TV55</accession>
<sequence length="165" mass="17673">NRPTVGGSNTPKRSKHSFLLLLLTATAFPPFPTQTGLVSESKSKVPKAGEAATEGARPLGHTVLQWHDAQHPGLQRFERLSTVSTSKFNQPVSPGPVPNGSLILSGHDAAILDDARFQYGCRWRSPGLDGNDGRGRMVQQKLIGTANEQLPSSESVRTDAAIPNI</sequence>
<dbReference type="VEuPathDB" id="VectorBase:AMEC008858"/>
<evidence type="ECO:0000313" key="2">
    <source>
        <dbReference type="EnsemblMetazoa" id="AMEC008858-PA"/>
    </source>
</evidence>
<keyword evidence="3" id="KW-1185">Reference proteome</keyword>
<reference evidence="2" key="2">
    <citation type="submission" date="2020-05" db="UniProtKB">
        <authorList>
            <consortium name="EnsemblMetazoa"/>
        </authorList>
    </citation>
    <scope>IDENTIFICATION</scope>
    <source>
        <strain evidence="2">CM1001059</strain>
    </source>
</reference>
<keyword evidence="1" id="KW-0732">Signal</keyword>
<reference evidence="3" key="1">
    <citation type="submission" date="2014-01" db="EMBL/GenBank/DDBJ databases">
        <title>The Genome Sequence of Anopheles melas CM1001059_A (V2).</title>
        <authorList>
            <consortium name="The Broad Institute Genomics Platform"/>
            <person name="Neafsey D.E."/>
            <person name="Besansky N."/>
            <person name="Howell P."/>
            <person name="Walton C."/>
            <person name="Young S.K."/>
            <person name="Zeng Q."/>
            <person name="Gargeya S."/>
            <person name="Fitzgerald M."/>
            <person name="Haas B."/>
            <person name="Abouelleil A."/>
            <person name="Allen A.W."/>
            <person name="Alvarado L."/>
            <person name="Arachchi H.M."/>
            <person name="Berlin A.M."/>
            <person name="Chapman S.B."/>
            <person name="Gainer-Dewar J."/>
            <person name="Goldberg J."/>
            <person name="Griggs A."/>
            <person name="Gujja S."/>
            <person name="Hansen M."/>
            <person name="Howarth C."/>
            <person name="Imamovic A."/>
            <person name="Ireland A."/>
            <person name="Larimer J."/>
            <person name="McCowan C."/>
            <person name="Murphy C."/>
            <person name="Pearson M."/>
            <person name="Poon T.W."/>
            <person name="Priest M."/>
            <person name="Roberts A."/>
            <person name="Saif S."/>
            <person name="Shea T."/>
            <person name="Sisk P."/>
            <person name="Sykes S."/>
            <person name="Wortman J."/>
            <person name="Nusbaum C."/>
            <person name="Birren B."/>
        </authorList>
    </citation>
    <scope>NUCLEOTIDE SEQUENCE [LARGE SCALE GENOMIC DNA]</scope>
    <source>
        <strain evidence="3">CM1001059</strain>
    </source>
</reference>
<dbReference type="Proteomes" id="UP000075902">
    <property type="component" value="Unassembled WGS sequence"/>
</dbReference>
<feature type="chain" id="PRO_5008137342" evidence="1">
    <location>
        <begin position="28"/>
        <end position="165"/>
    </location>
</feature>
<evidence type="ECO:0000313" key="3">
    <source>
        <dbReference type="Proteomes" id="UP000075902"/>
    </source>
</evidence>
<name>A0A182TV55_9DIPT</name>
<organism evidence="2 3">
    <name type="scientific">Anopheles melas</name>
    <dbReference type="NCBI Taxonomy" id="34690"/>
    <lineage>
        <taxon>Eukaryota</taxon>
        <taxon>Metazoa</taxon>
        <taxon>Ecdysozoa</taxon>
        <taxon>Arthropoda</taxon>
        <taxon>Hexapoda</taxon>
        <taxon>Insecta</taxon>
        <taxon>Pterygota</taxon>
        <taxon>Neoptera</taxon>
        <taxon>Endopterygota</taxon>
        <taxon>Diptera</taxon>
        <taxon>Nematocera</taxon>
        <taxon>Culicoidea</taxon>
        <taxon>Culicidae</taxon>
        <taxon>Anophelinae</taxon>
        <taxon>Anopheles</taxon>
    </lineage>
</organism>
<evidence type="ECO:0000256" key="1">
    <source>
        <dbReference type="SAM" id="SignalP"/>
    </source>
</evidence>
<dbReference type="AlphaFoldDB" id="A0A182TV55"/>